<dbReference type="InterPro" id="IPR038352">
    <property type="entry name" value="Imelysin_sf"/>
</dbReference>
<dbReference type="Proteomes" id="UP000295793">
    <property type="component" value="Unassembled WGS sequence"/>
</dbReference>
<gene>
    <name evidence="4" type="ORF">BCF53_101337</name>
</gene>
<feature type="domain" description="Imelysin-like" evidence="3">
    <location>
        <begin position="62"/>
        <end position="269"/>
    </location>
</feature>
<dbReference type="RefSeq" id="WP_132699229.1">
    <property type="nucleotide sequence ID" value="NZ_SLZR01000001.1"/>
</dbReference>
<dbReference type="AlphaFoldDB" id="A0A4R3IDQ5"/>
<sequence length="384" mass="42892">MKRFALATLILSLLVGCERSDDPPAVTLSAESVATNNLINEEKPAVALNFTASAQLFYNQAVTALNHTQAECEKLFSAIDNFVAAPSGNSQLTAQAAYRPCLQSWRAAELYFQKPFSLTEADGFYRLVDLIDTRPFLPGYIDGIPEYPYSGLVHELDIPVTEDALRSQHRLMDEESASLGFPVIEFFLWRSELTDVWVTADPNKAINVTRRLDYLRVAGSVQKNLLQQALQRWNGRQFYALPERAQLNLVLQSGQRLVMVELLHSLFEESALSEPEWHHPAQISGQGRSHPLAMLESLQALVGSPQQPTEFTRWLDANSEQPVTAEAMARSIAASIEAISQLPENYPAQSEASEHWQAARQALAEVTLHFSALMQHYNVPLMVE</sequence>
<dbReference type="EMBL" id="SLZR01000001">
    <property type="protein sequence ID" value="TCS43994.1"/>
    <property type="molecule type" value="Genomic_DNA"/>
</dbReference>
<keyword evidence="2" id="KW-0732">Signal</keyword>
<evidence type="ECO:0000313" key="4">
    <source>
        <dbReference type="EMBL" id="TCS43994.1"/>
    </source>
</evidence>
<evidence type="ECO:0000256" key="1">
    <source>
        <dbReference type="ARBA" id="ARBA00004196"/>
    </source>
</evidence>
<dbReference type="Gene3D" id="1.20.1420.20">
    <property type="entry name" value="M75 peptidase, HXXE motif"/>
    <property type="match status" value="1"/>
</dbReference>
<accession>A0A4R3IDQ5</accession>
<dbReference type="GO" id="GO:0030313">
    <property type="term" value="C:cell envelope"/>
    <property type="evidence" value="ECO:0007669"/>
    <property type="project" value="UniProtKB-SubCell"/>
</dbReference>
<comment type="subcellular location">
    <subcellularLocation>
        <location evidence="1">Cell envelope</location>
    </subcellularLocation>
</comment>
<keyword evidence="5" id="KW-1185">Reference proteome</keyword>
<dbReference type="InterPro" id="IPR018976">
    <property type="entry name" value="Imelysin-like"/>
</dbReference>
<dbReference type="Pfam" id="PF09375">
    <property type="entry name" value="Peptidase_M75"/>
    <property type="match status" value="1"/>
</dbReference>
<comment type="caution">
    <text evidence="4">The sequence shown here is derived from an EMBL/GenBank/DDBJ whole genome shotgun (WGS) entry which is preliminary data.</text>
</comment>
<organism evidence="4 5">
    <name type="scientific">Reinekea marinisedimentorum</name>
    <dbReference type="NCBI Taxonomy" id="230495"/>
    <lineage>
        <taxon>Bacteria</taxon>
        <taxon>Pseudomonadati</taxon>
        <taxon>Pseudomonadota</taxon>
        <taxon>Gammaproteobacteria</taxon>
        <taxon>Oceanospirillales</taxon>
        <taxon>Saccharospirillaceae</taxon>
        <taxon>Reinekea</taxon>
    </lineage>
</organism>
<protein>
    <submittedName>
        <fullName evidence="4">Imelysin</fullName>
    </submittedName>
</protein>
<dbReference type="PROSITE" id="PS51257">
    <property type="entry name" value="PROKAR_LIPOPROTEIN"/>
    <property type="match status" value="1"/>
</dbReference>
<reference evidence="4 5" key="1">
    <citation type="submission" date="2019-03" db="EMBL/GenBank/DDBJ databases">
        <title>Genomic Encyclopedia of Archaeal and Bacterial Type Strains, Phase II (KMG-II): from individual species to whole genera.</title>
        <authorList>
            <person name="Goeker M."/>
        </authorList>
    </citation>
    <scope>NUCLEOTIDE SEQUENCE [LARGE SCALE GENOMIC DNA]</scope>
    <source>
        <strain evidence="4 5">DSM 15388</strain>
    </source>
</reference>
<name>A0A4R3IDQ5_9GAMM</name>
<evidence type="ECO:0000259" key="3">
    <source>
        <dbReference type="Pfam" id="PF09375"/>
    </source>
</evidence>
<evidence type="ECO:0000313" key="5">
    <source>
        <dbReference type="Proteomes" id="UP000295793"/>
    </source>
</evidence>
<proteinExistence type="predicted"/>
<evidence type="ECO:0000256" key="2">
    <source>
        <dbReference type="ARBA" id="ARBA00022729"/>
    </source>
</evidence>
<dbReference type="OrthoDB" id="9764688at2"/>